<dbReference type="NCBIfam" id="TIGR00221">
    <property type="entry name" value="nagA"/>
    <property type="match status" value="1"/>
</dbReference>
<evidence type="ECO:0000256" key="2">
    <source>
        <dbReference type="ARBA" id="ARBA00022723"/>
    </source>
</evidence>
<dbReference type="SUPFAM" id="SSF51338">
    <property type="entry name" value="Composite domain of metallo-dependent hydrolases"/>
    <property type="match status" value="1"/>
</dbReference>
<dbReference type="Gene3D" id="3.20.20.140">
    <property type="entry name" value="Metal-dependent hydrolases"/>
    <property type="match status" value="1"/>
</dbReference>
<sequence length="392" mass="42732">MEGGFTVRTLIKNASVYHNHRFEALDLLLEDGRISRMGGCEGERCDEVIDAGGKRVVPGFIDIHTHGAVGVDVNGADADGFEKICRFFASQGTTSWLCSVLTDTKEQTMHAIQMYKEWKNTEHHGANLMGIHLEGPFLCPAYKGAMPEHLLKKPDMELLKAYQEAAEGEVRYITVSPEVEGIVDFIPYIKSLGIQVAIGHSGADYDTARRAIQNGALGATHTGNAMKLLHQHFPAIWGAVLEDDEVYCEMICDGRHLHPGTVRFIIKIKGLDRVIAVTDSIMAAGLPDGNYKLGVNDVVVVDGDAKLVSDGTRAGSTLTTGKALKNLLEFTGRSLTDILPMLTENPARLIGVYDRVGSIEPGKDADLVFLDEDCSVVRTFVKGKECQFSIAE</sequence>
<feature type="domain" description="Amidohydrolase-related" evidence="8">
    <location>
        <begin position="56"/>
        <end position="385"/>
    </location>
</feature>
<dbReference type="PANTHER" id="PTHR11113">
    <property type="entry name" value="N-ACETYLGLUCOSAMINE-6-PHOSPHATE DEACETYLASE"/>
    <property type="match status" value="1"/>
</dbReference>
<evidence type="ECO:0000313" key="10">
    <source>
        <dbReference type="Proteomes" id="UP000434223"/>
    </source>
</evidence>
<comment type="caution">
    <text evidence="9">The sequence shown here is derived from an EMBL/GenBank/DDBJ whole genome shotgun (WGS) entry which is preliminary data.</text>
</comment>
<evidence type="ECO:0000256" key="1">
    <source>
        <dbReference type="ARBA" id="ARBA00010716"/>
    </source>
</evidence>
<proteinExistence type="inferred from homology"/>
<reference evidence="9 10" key="1">
    <citation type="submission" date="2019-09" db="EMBL/GenBank/DDBJ databases">
        <title>Draft genome sequencing of Hungatella hathewayi 123Y-2.</title>
        <authorList>
            <person name="Lv Q."/>
            <person name="Li S."/>
        </authorList>
    </citation>
    <scope>NUCLEOTIDE SEQUENCE [LARGE SCALE GENOMIC DNA]</scope>
    <source>
        <strain evidence="9 10">123Y-2</strain>
    </source>
</reference>
<evidence type="ECO:0000256" key="6">
    <source>
        <dbReference type="PIRSR" id="PIRSR038994-1"/>
    </source>
</evidence>
<dbReference type="EC" id="3.5.1.25" evidence="9"/>
<protein>
    <submittedName>
        <fullName evidence="9">N-acetylglucosamine-6-phosphate deacetylase</fullName>
        <ecNumber evidence="9">3.5.1.25</ecNumber>
    </submittedName>
</protein>
<dbReference type="GO" id="GO:0046872">
    <property type="term" value="F:metal ion binding"/>
    <property type="evidence" value="ECO:0007669"/>
    <property type="project" value="UniProtKB-KW"/>
</dbReference>
<gene>
    <name evidence="9" type="primary">nagA</name>
    <name evidence="9" type="ORF">GNE07_20835</name>
</gene>
<evidence type="ECO:0000256" key="7">
    <source>
        <dbReference type="PIRSR" id="PIRSR038994-3"/>
    </source>
</evidence>
<dbReference type="SUPFAM" id="SSF51556">
    <property type="entry name" value="Metallo-dependent hydrolases"/>
    <property type="match status" value="1"/>
</dbReference>
<dbReference type="InterPro" id="IPR011059">
    <property type="entry name" value="Metal-dep_hydrolase_composite"/>
</dbReference>
<feature type="binding site" evidence="7">
    <location>
        <position position="200"/>
    </location>
    <ligand>
        <name>Zn(2+)</name>
        <dbReference type="ChEBI" id="CHEBI:29105"/>
    </ligand>
</feature>
<dbReference type="Gene3D" id="2.30.40.10">
    <property type="entry name" value="Urease, subunit C, domain 1"/>
    <property type="match status" value="1"/>
</dbReference>
<comment type="cofactor">
    <cofactor evidence="7">
        <name>a divalent metal cation</name>
        <dbReference type="ChEBI" id="CHEBI:60240"/>
    </cofactor>
    <text evidence="7">Binds 1 divalent metal cation per subunit.</text>
</comment>
<feature type="binding site" evidence="7">
    <location>
        <position position="134"/>
    </location>
    <ligand>
        <name>Zn(2+)</name>
        <dbReference type="ChEBI" id="CHEBI:29105"/>
    </ligand>
</feature>
<dbReference type="InterPro" id="IPR003764">
    <property type="entry name" value="GlcNAc_6-P_deAcase"/>
</dbReference>
<feature type="active site" description="Proton donor/acceptor" evidence="6">
    <location>
        <position position="279"/>
    </location>
</feature>
<dbReference type="AlphaFoldDB" id="A0AAW9WKV2"/>
<feature type="binding site" evidence="7">
    <location>
        <position position="221"/>
    </location>
    <ligand>
        <name>Zn(2+)</name>
        <dbReference type="ChEBI" id="CHEBI:29105"/>
    </ligand>
</feature>
<dbReference type="InterPro" id="IPR006680">
    <property type="entry name" value="Amidohydro-rel"/>
</dbReference>
<dbReference type="GO" id="GO:0008448">
    <property type="term" value="F:N-acetylglucosamine-6-phosphate deacetylase activity"/>
    <property type="evidence" value="ECO:0007669"/>
    <property type="project" value="UniProtKB-EC"/>
</dbReference>
<evidence type="ECO:0000256" key="4">
    <source>
        <dbReference type="ARBA" id="ARBA00023277"/>
    </source>
</evidence>
<evidence type="ECO:0000256" key="3">
    <source>
        <dbReference type="ARBA" id="ARBA00022801"/>
    </source>
</evidence>
<organism evidence="9 10">
    <name type="scientific">Hungatella hathewayi</name>
    <dbReference type="NCBI Taxonomy" id="154046"/>
    <lineage>
        <taxon>Bacteria</taxon>
        <taxon>Bacillati</taxon>
        <taxon>Bacillota</taxon>
        <taxon>Clostridia</taxon>
        <taxon>Lachnospirales</taxon>
        <taxon>Lachnospiraceae</taxon>
        <taxon>Hungatella</taxon>
    </lineage>
</organism>
<dbReference type="GO" id="GO:0006046">
    <property type="term" value="P:N-acetylglucosamine catabolic process"/>
    <property type="evidence" value="ECO:0007669"/>
    <property type="project" value="TreeGrafter"/>
</dbReference>
<keyword evidence="4 5" id="KW-0119">Carbohydrate metabolism</keyword>
<keyword evidence="3 5" id="KW-0378">Hydrolase</keyword>
<accession>A0AAW9WKV2</accession>
<dbReference type="InterPro" id="IPR032466">
    <property type="entry name" value="Metal_Hydrolase"/>
</dbReference>
<evidence type="ECO:0000256" key="5">
    <source>
        <dbReference type="PIRNR" id="PIRNR038994"/>
    </source>
</evidence>
<comment type="similarity">
    <text evidence="1 5">Belongs to the metallo-dependent hydrolases superfamily. NagA family.</text>
</comment>
<dbReference type="PANTHER" id="PTHR11113:SF14">
    <property type="entry name" value="N-ACETYLGLUCOSAMINE-6-PHOSPHATE DEACETYLASE"/>
    <property type="match status" value="1"/>
</dbReference>
<name>A0AAW9WKV2_9FIRM</name>
<dbReference type="CDD" id="cd00854">
    <property type="entry name" value="NagA"/>
    <property type="match status" value="1"/>
</dbReference>
<evidence type="ECO:0000313" key="9">
    <source>
        <dbReference type="EMBL" id="MUB65473.1"/>
    </source>
</evidence>
<dbReference type="PIRSF" id="PIRSF038994">
    <property type="entry name" value="NagA"/>
    <property type="match status" value="1"/>
</dbReference>
<dbReference type="Pfam" id="PF01979">
    <property type="entry name" value="Amidohydro_1"/>
    <property type="match status" value="1"/>
</dbReference>
<keyword evidence="2 7" id="KW-0479">Metal-binding</keyword>
<evidence type="ECO:0000259" key="8">
    <source>
        <dbReference type="Pfam" id="PF01979"/>
    </source>
</evidence>
<dbReference type="EMBL" id="WNME01000015">
    <property type="protein sequence ID" value="MUB65473.1"/>
    <property type="molecule type" value="Genomic_DNA"/>
</dbReference>
<dbReference type="Proteomes" id="UP000434223">
    <property type="component" value="Unassembled WGS sequence"/>
</dbReference>